<dbReference type="Proteomes" id="UP001059745">
    <property type="component" value="Chromosome 1"/>
</dbReference>
<evidence type="ECO:0000313" key="5">
    <source>
        <dbReference type="Proteomes" id="UP000220629"/>
    </source>
</evidence>
<dbReference type="EMBL" id="PDDY01000004">
    <property type="protein sequence ID" value="PEH40372.1"/>
    <property type="molecule type" value="Genomic_DNA"/>
</dbReference>
<dbReference type="Pfam" id="PF13578">
    <property type="entry name" value="Methyltransf_24"/>
    <property type="match status" value="1"/>
</dbReference>
<keyword evidence="2" id="KW-0489">Methyltransferase</keyword>
<dbReference type="SUPFAM" id="SSF53335">
    <property type="entry name" value="S-adenosyl-L-methionine-dependent methyltransferases"/>
    <property type="match status" value="1"/>
</dbReference>
<reference evidence="3" key="4">
    <citation type="submission" date="2022-09" db="EMBL/GenBank/DDBJ databases">
        <title>Genomic of Burkholderia gladioli.</title>
        <authorList>
            <person name="Wu H."/>
        </authorList>
    </citation>
    <scope>NUCLEOTIDE SEQUENCE</scope>
    <source>
        <strain evidence="3">ZN-S4</strain>
    </source>
</reference>
<dbReference type="Proteomes" id="UP000029590">
    <property type="component" value="Unassembled WGS sequence"/>
</dbReference>
<dbReference type="GO" id="GO:0032259">
    <property type="term" value="P:methylation"/>
    <property type="evidence" value="ECO:0007669"/>
    <property type="project" value="UniProtKB-KW"/>
</dbReference>
<evidence type="ECO:0000313" key="1">
    <source>
        <dbReference type="EMBL" id="KGC17931.1"/>
    </source>
</evidence>
<reference evidence="5" key="3">
    <citation type="submission" date="2017-09" db="EMBL/GenBank/DDBJ databases">
        <title>FDA dAtabase for Regulatory Grade micrObial Sequences (FDA-ARGOS): Supporting development and validation of Infectious Disease Dx tests.</title>
        <authorList>
            <person name="Minogue T."/>
            <person name="Wolcott M."/>
            <person name="Wasieloski L."/>
            <person name="Aguilar W."/>
            <person name="Moore D."/>
            <person name="Tallon L."/>
            <person name="Sadzewicz L."/>
            <person name="Ott S."/>
            <person name="Zhao X."/>
            <person name="Nagaraj S."/>
            <person name="Vavikolanu K."/>
            <person name="Aluvathingal J."/>
            <person name="Nadendla S."/>
            <person name="Sichtig H."/>
        </authorList>
    </citation>
    <scope>NUCLEOTIDE SEQUENCE [LARGE SCALE GENOMIC DNA]</scope>
    <source>
        <strain evidence="5">FDAARGOS_390</strain>
    </source>
</reference>
<protein>
    <submittedName>
        <fullName evidence="2">Class I SAM-dependent methyltransferase</fullName>
    </submittedName>
    <submittedName>
        <fullName evidence="1">Methyltransferase domain protein</fullName>
    </submittedName>
</protein>
<accession>A0A095FJR7</accession>
<evidence type="ECO:0000313" key="2">
    <source>
        <dbReference type="EMBL" id="PEH40372.1"/>
    </source>
</evidence>
<sequence>MDRDFPELAAKHIAGARLYANRFDLISDLRLAPDSHIAEVGVALGTFSKFMIEKFKPKQFCAFDLFQIHTADTLWGRPTREVLRGMTHRQFYEAEMQNSTSPVITHEGLSSETLPRYPDEYFDMIYIDAAHTFDEVKLDAEISAAKIKKDGVLIFNDYIMHDPFIHADYGIVPVVNEMVVNHGWRVIGFGLQKHMFCDIAIQRG</sequence>
<keyword evidence="2" id="KW-0808">Transferase</keyword>
<dbReference type="InterPro" id="IPR029063">
    <property type="entry name" value="SAM-dependent_MTases_sf"/>
</dbReference>
<reference evidence="2" key="2">
    <citation type="submission" date="2017-09" db="EMBL/GenBank/DDBJ databases">
        <title>FDA dAtabase for Regulatory Grade micrObial Sequences (FDA-ARGOS): Supporting development and validation of Infectious Disease Dx tests.</title>
        <authorList>
            <person name="Minogue T."/>
            <person name="Wolcott M."/>
            <person name="Wasieloski L."/>
            <person name="Aguilar W."/>
            <person name="Moore D."/>
            <person name="Tallon L.J."/>
            <person name="Sadzewicz L."/>
            <person name="Ott S."/>
            <person name="Zhao X."/>
            <person name="Nagaraj S."/>
            <person name="Vavikolanu K."/>
            <person name="Aluvathingal J."/>
            <person name="Nadendla S."/>
            <person name="Sichtig H."/>
        </authorList>
    </citation>
    <scope>NUCLEOTIDE SEQUENCE</scope>
    <source>
        <strain evidence="2">FDAARGOS_390</strain>
    </source>
</reference>
<proteinExistence type="predicted"/>
<dbReference type="Proteomes" id="UP000220629">
    <property type="component" value="Unassembled WGS sequence"/>
</dbReference>
<dbReference type="GO" id="GO:0008168">
    <property type="term" value="F:methyltransferase activity"/>
    <property type="evidence" value="ECO:0007669"/>
    <property type="project" value="UniProtKB-KW"/>
</dbReference>
<dbReference type="KEGG" id="bgo:BM43_2042"/>
<dbReference type="Gene3D" id="3.40.50.150">
    <property type="entry name" value="Vaccinia Virus protein VP39"/>
    <property type="match status" value="1"/>
</dbReference>
<dbReference type="RefSeq" id="WP_080741965.1">
    <property type="nucleotide sequence ID" value="NZ_CADEPO010000012.1"/>
</dbReference>
<dbReference type="EMBL" id="JPGG01000015">
    <property type="protein sequence ID" value="KGC17931.1"/>
    <property type="molecule type" value="Genomic_DNA"/>
</dbReference>
<dbReference type="OrthoDB" id="292252at2"/>
<dbReference type="EMBL" id="CP104214">
    <property type="protein sequence ID" value="UWX70818.1"/>
    <property type="molecule type" value="Genomic_DNA"/>
</dbReference>
<reference evidence="1 4" key="1">
    <citation type="submission" date="2014-04" db="EMBL/GenBank/DDBJ databases">
        <authorList>
            <person name="Bishop-Lilly K.A."/>
            <person name="Broomall S.M."/>
            <person name="Chain P.S."/>
            <person name="Chertkov O."/>
            <person name="Coyne S.R."/>
            <person name="Daligault H.E."/>
            <person name="Davenport K.W."/>
            <person name="Erkkila T."/>
            <person name="Frey K.G."/>
            <person name="Gibbons H.S."/>
            <person name="Gu W."/>
            <person name="Jaissle J."/>
            <person name="Johnson S.L."/>
            <person name="Koroleva G.I."/>
            <person name="Ladner J.T."/>
            <person name="Lo C.-C."/>
            <person name="Minogue T.D."/>
            <person name="Munk C."/>
            <person name="Palacios G.F."/>
            <person name="Redden C.L."/>
            <person name="Rosenzweig C.N."/>
            <person name="Scholz M.B."/>
            <person name="Teshima H."/>
            <person name="Xu Y."/>
        </authorList>
    </citation>
    <scope>NUCLEOTIDE SEQUENCE [LARGE SCALE GENOMIC DNA]</scope>
    <source>
        <strain evidence="1">Gladioli</strain>
        <strain evidence="4">gladioli</strain>
    </source>
</reference>
<dbReference type="AlphaFoldDB" id="A0A095FJR7"/>
<gene>
    <name evidence="2" type="ORF">CRM94_35330</name>
    <name evidence="1" type="ORF">DM48_3600</name>
    <name evidence="3" type="ORF">NYZ96_03335</name>
</gene>
<evidence type="ECO:0000313" key="4">
    <source>
        <dbReference type="Proteomes" id="UP000029590"/>
    </source>
</evidence>
<organism evidence="2 5">
    <name type="scientific">Burkholderia gladioli</name>
    <name type="common">Pseudomonas marginata</name>
    <name type="synonym">Phytomonas marginata</name>
    <dbReference type="NCBI Taxonomy" id="28095"/>
    <lineage>
        <taxon>Bacteria</taxon>
        <taxon>Pseudomonadati</taxon>
        <taxon>Pseudomonadota</taxon>
        <taxon>Betaproteobacteria</taxon>
        <taxon>Burkholderiales</taxon>
        <taxon>Burkholderiaceae</taxon>
        <taxon>Burkholderia</taxon>
    </lineage>
</organism>
<evidence type="ECO:0000313" key="3">
    <source>
        <dbReference type="EMBL" id="UWX70818.1"/>
    </source>
</evidence>
<name>A0A095FJR7_BURGA</name>